<keyword evidence="3" id="KW-1185">Reference proteome</keyword>
<evidence type="ECO:0008006" key="4">
    <source>
        <dbReference type="Google" id="ProtNLM"/>
    </source>
</evidence>
<name>T0QXJ0_SAPDV</name>
<evidence type="ECO:0000256" key="1">
    <source>
        <dbReference type="SAM" id="SignalP"/>
    </source>
</evidence>
<dbReference type="AlphaFoldDB" id="T0QXJ0"/>
<protein>
    <recommendedName>
        <fullName evidence="4">Apple domain-containing protein</fullName>
    </recommendedName>
</protein>
<feature type="signal peptide" evidence="1">
    <location>
        <begin position="1"/>
        <end position="16"/>
    </location>
</feature>
<dbReference type="Gene3D" id="3.50.4.10">
    <property type="entry name" value="Hepatocyte Growth Factor"/>
    <property type="match status" value="1"/>
</dbReference>
<dbReference type="Proteomes" id="UP000030762">
    <property type="component" value="Unassembled WGS sequence"/>
</dbReference>
<proteinExistence type="predicted"/>
<reference evidence="2 3" key="1">
    <citation type="submission" date="2012-04" db="EMBL/GenBank/DDBJ databases">
        <title>The Genome Sequence of Saprolegnia declina VS20.</title>
        <authorList>
            <consortium name="The Broad Institute Genome Sequencing Platform"/>
            <person name="Russ C."/>
            <person name="Nusbaum C."/>
            <person name="Tyler B."/>
            <person name="van West P."/>
            <person name="Dieguez-Uribeondo J."/>
            <person name="de Bruijn I."/>
            <person name="Tripathy S."/>
            <person name="Jiang R."/>
            <person name="Young S.K."/>
            <person name="Zeng Q."/>
            <person name="Gargeya S."/>
            <person name="Fitzgerald M."/>
            <person name="Haas B."/>
            <person name="Abouelleil A."/>
            <person name="Alvarado L."/>
            <person name="Arachchi H.M."/>
            <person name="Berlin A."/>
            <person name="Chapman S.B."/>
            <person name="Goldberg J."/>
            <person name="Griggs A."/>
            <person name="Gujja S."/>
            <person name="Hansen M."/>
            <person name="Howarth C."/>
            <person name="Imamovic A."/>
            <person name="Larimer J."/>
            <person name="McCowen C."/>
            <person name="Montmayeur A."/>
            <person name="Murphy C."/>
            <person name="Neiman D."/>
            <person name="Pearson M."/>
            <person name="Priest M."/>
            <person name="Roberts A."/>
            <person name="Saif S."/>
            <person name="Shea T."/>
            <person name="Sisk P."/>
            <person name="Sykes S."/>
            <person name="Wortman J."/>
            <person name="Nusbaum C."/>
            <person name="Birren B."/>
        </authorList>
    </citation>
    <scope>NUCLEOTIDE SEQUENCE [LARGE SCALE GENOMIC DNA]</scope>
    <source>
        <strain evidence="2 3">VS20</strain>
    </source>
</reference>
<sequence length="151" mass="15703">MRVLLSLTTLLGLAMADIYTGKASLNGPADGMDPSSGNCGLMDALPTARQFQVAMNLDHPTPTVAPVSPAPTPVARACGAPEWNMDMFGNDVANFKAQGEFTAMLAQCCEGCKVHEKCAAVTLSDGVCYLKSAVGNRQTKNGATSVAMTTM</sequence>
<evidence type="ECO:0000313" key="3">
    <source>
        <dbReference type="Proteomes" id="UP000030762"/>
    </source>
</evidence>
<accession>T0QXJ0</accession>
<dbReference type="InParanoid" id="T0QXJ0"/>
<gene>
    <name evidence="2" type="ORF">SDRG_03744</name>
</gene>
<dbReference type="GeneID" id="19944471"/>
<feature type="chain" id="PRO_5004570674" description="Apple domain-containing protein" evidence="1">
    <location>
        <begin position="17"/>
        <end position="151"/>
    </location>
</feature>
<organism evidence="2 3">
    <name type="scientific">Saprolegnia diclina (strain VS20)</name>
    <dbReference type="NCBI Taxonomy" id="1156394"/>
    <lineage>
        <taxon>Eukaryota</taxon>
        <taxon>Sar</taxon>
        <taxon>Stramenopiles</taxon>
        <taxon>Oomycota</taxon>
        <taxon>Saprolegniomycetes</taxon>
        <taxon>Saprolegniales</taxon>
        <taxon>Saprolegniaceae</taxon>
        <taxon>Saprolegnia</taxon>
    </lineage>
</organism>
<keyword evidence="1" id="KW-0732">Signal</keyword>
<dbReference type="OrthoDB" id="9448935at2759"/>
<dbReference type="RefSeq" id="XP_008607609.1">
    <property type="nucleotide sequence ID" value="XM_008609387.1"/>
</dbReference>
<dbReference type="EMBL" id="JH767140">
    <property type="protein sequence ID" value="EQC38785.1"/>
    <property type="molecule type" value="Genomic_DNA"/>
</dbReference>
<evidence type="ECO:0000313" key="2">
    <source>
        <dbReference type="EMBL" id="EQC38785.1"/>
    </source>
</evidence>
<dbReference type="VEuPathDB" id="FungiDB:SDRG_03744"/>